<dbReference type="GO" id="GO:0003677">
    <property type="term" value="F:DNA binding"/>
    <property type="evidence" value="ECO:0007669"/>
    <property type="project" value="UniProtKB-KW"/>
</dbReference>
<dbReference type="InterPro" id="IPR013783">
    <property type="entry name" value="Ig-like_fold"/>
</dbReference>
<dbReference type="Proteomes" id="UP000297453">
    <property type="component" value="Unassembled WGS sequence"/>
</dbReference>
<dbReference type="RefSeq" id="WP_135584622.1">
    <property type="nucleotide sequence ID" value="NZ_RQEP01000005.1"/>
</dbReference>
<dbReference type="CDD" id="cd00603">
    <property type="entry name" value="IPT_PCSR"/>
    <property type="match status" value="1"/>
</dbReference>
<comment type="caution">
    <text evidence="2">The sequence shown here is derived from an EMBL/GenBank/DDBJ whole genome shotgun (WGS) entry which is preliminary data.</text>
</comment>
<reference evidence="2" key="1">
    <citation type="journal article" date="2019" name="PLoS Negl. Trop. Dis.">
        <title>Revisiting the worldwide diversity of Leptospira species in the environment.</title>
        <authorList>
            <person name="Vincent A.T."/>
            <person name="Schiettekatte O."/>
            <person name="Bourhy P."/>
            <person name="Veyrier F.J."/>
            <person name="Picardeau M."/>
        </authorList>
    </citation>
    <scope>NUCLEOTIDE SEQUENCE [LARGE SCALE GENOMIC DNA]</scope>
    <source>
        <strain evidence="2">SSS9</strain>
    </source>
</reference>
<dbReference type="SUPFAM" id="SSF81296">
    <property type="entry name" value="E set domains"/>
    <property type="match status" value="1"/>
</dbReference>
<evidence type="ECO:0000259" key="1">
    <source>
        <dbReference type="Pfam" id="PF01833"/>
    </source>
</evidence>
<dbReference type="OrthoDB" id="344519at2"/>
<evidence type="ECO:0000313" key="2">
    <source>
        <dbReference type="EMBL" id="TGK07104.1"/>
    </source>
</evidence>
<gene>
    <name evidence="2" type="ORF">EHO59_03070</name>
</gene>
<sequence length="244" mass="25682">MRSLMRALIFILLISILGVYCSNSKSTDLASELGIGDPVITSIDPPSGAPPIGTSPGTSITINGRLFSATASNNTITFNGVSGTVLTATSTEITTVVPSGASSGTLFLSKSGSGPIVCDKNNSSSAMNCYGTPFYIDCYKSFNNQYGDEIGVTYPNSKTFAITGQTGTVALRIDLNTEGATNVKLGCDTYLVYSKFSKSCGRTDVGDPNNTATWIYQPTITFPSYYTVQMFVTAGKGNCEISFP</sequence>
<dbReference type="AlphaFoldDB" id="A0A4R9G6G8"/>
<dbReference type="Gene3D" id="2.60.40.10">
    <property type="entry name" value="Immunoglobulins"/>
    <property type="match status" value="1"/>
</dbReference>
<evidence type="ECO:0000313" key="3">
    <source>
        <dbReference type="Proteomes" id="UP000297453"/>
    </source>
</evidence>
<organism evidence="2 3">
    <name type="scientific">Leptospira semungkisensis</name>
    <dbReference type="NCBI Taxonomy" id="2484985"/>
    <lineage>
        <taxon>Bacteria</taxon>
        <taxon>Pseudomonadati</taxon>
        <taxon>Spirochaetota</taxon>
        <taxon>Spirochaetia</taxon>
        <taxon>Leptospirales</taxon>
        <taxon>Leptospiraceae</taxon>
        <taxon>Leptospira</taxon>
    </lineage>
</organism>
<dbReference type="NCBIfam" id="NF047769">
    <property type="entry name" value="LIC10067_lipo"/>
    <property type="match status" value="1"/>
</dbReference>
<accession>A0A4R9G6G8</accession>
<keyword evidence="3" id="KW-1185">Reference proteome</keyword>
<proteinExistence type="predicted"/>
<protein>
    <submittedName>
        <fullName evidence="2">DNA-binding protein</fullName>
    </submittedName>
</protein>
<dbReference type="InterPro" id="IPR014756">
    <property type="entry name" value="Ig_E-set"/>
</dbReference>
<keyword evidence="2" id="KW-0238">DNA-binding</keyword>
<feature type="domain" description="IPT/TIG" evidence="1">
    <location>
        <begin position="38"/>
        <end position="111"/>
    </location>
</feature>
<name>A0A4R9G6G8_9LEPT</name>
<dbReference type="InterPro" id="IPR002909">
    <property type="entry name" value="IPT_dom"/>
</dbReference>
<dbReference type="EMBL" id="RQEP01000005">
    <property type="protein sequence ID" value="TGK07104.1"/>
    <property type="molecule type" value="Genomic_DNA"/>
</dbReference>
<dbReference type="Pfam" id="PF01833">
    <property type="entry name" value="TIG"/>
    <property type="match status" value="1"/>
</dbReference>